<comment type="caution">
    <text evidence="1">The sequence shown here is derived from an EMBL/GenBank/DDBJ whole genome shotgun (WGS) entry which is preliminary data.</text>
</comment>
<evidence type="ECO:0000313" key="2">
    <source>
        <dbReference type="Proteomes" id="UP000821845"/>
    </source>
</evidence>
<protein>
    <submittedName>
        <fullName evidence="1">Uncharacterized protein</fullName>
    </submittedName>
</protein>
<evidence type="ECO:0000313" key="1">
    <source>
        <dbReference type="EMBL" id="KAH6934338.1"/>
    </source>
</evidence>
<sequence>MDNFRKHLRAKDCISVQQWVERMHTLRDNPVLFFKNQGQPDRADILDRHPDNLLGSNDFMLALMTAPQEALLRVFGTAHICVHSMRAMAGKQFRYFCCLAVENAPTFNSSHFLCVDEFGAGFPAAYCITNRTDKKAMLTFFASVKSKTGHLSVEVFLTDGTFSMYDAWSEVMELPQCRLLCMWHAKTAWRQTVDKYVRNKQRKAYICKEFESAMEQPDSGSYNTLLEIFLDWCDREGATKPGILMIKDYVEYNYVGLRDAWEDSFRNTIGIDATMRHVALHKAINYCYPDNKTNRRIDKLLSVLLKLTRNKVMSHLPRFIEVDGENEYRESRISRFERDTRIRHERGKGIRKFHVDELTSQMWSVHSESSYNVYLVIDKGPCETLCTYVCTECKICIHTASCTCADYLSRKGICKHIHAVFRSEDIDRLSGQCGVQDPMDVECSSEGSDDVDEIEDLVDGYCSPNGAEEQSKAYAEDRDCVTMLRAIIDHMESPRVQEQVTPWLAPVLSKILVKLDCIPPAVRDAPVTTPVSLNIKGEEQNHSCSSECACKRMAEPALVEEIVGGGDTQPNGNTQLLHSCSS</sequence>
<proteinExistence type="predicted"/>
<organism evidence="1 2">
    <name type="scientific">Hyalomma asiaticum</name>
    <name type="common">Tick</name>
    <dbReference type="NCBI Taxonomy" id="266040"/>
    <lineage>
        <taxon>Eukaryota</taxon>
        <taxon>Metazoa</taxon>
        <taxon>Ecdysozoa</taxon>
        <taxon>Arthropoda</taxon>
        <taxon>Chelicerata</taxon>
        <taxon>Arachnida</taxon>
        <taxon>Acari</taxon>
        <taxon>Parasitiformes</taxon>
        <taxon>Ixodida</taxon>
        <taxon>Ixodoidea</taxon>
        <taxon>Ixodidae</taxon>
        <taxon>Hyalomminae</taxon>
        <taxon>Hyalomma</taxon>
    </lineage>
</organism>
<dbReference type="EMBL" id="CM023484">
    <property type="protein sequence ID" value="KAH6934338.1"/>
    <property type="molecule type" value="Genomic_DNA"/>
</dbReference>
<accession>A0ACB7SKQ4</accession>
<gene>
    <name evidence="1" type="ORF">HPB50_023030</name>
</gene>
<dbReference type="Proteomes" id="UP000821845">
    <property type="component" value="Chromosome 4"/>
</dbReference>
<name>A0ACB7SKQ4_HYAAI</name>
<reference evidence="1" key="1">
    <citation type="submission" date="2020-05" db="EMBL/GenBank/DDBJ databases">
        <title>Large-scale comparative analyses of tick genomes elucidate their genetic diversity and vector capacities.</title>
        <authorList>
            <person name="Jia N."/>
            <person name="Wang J."/>
            <person name="Shi W."/>
            <person name="Du L."/>
            <person name="Sun Y."/>
            <person name="Zhan W."/>
            <person name="Jiang J."/>
            <person name="Wang Q."/>
            <person name="Zhang B."/>
            <person name="Ji P."/>
            <person name="Sakyi L.B."/>
            <person name="Cui X."/>
            <person name="Yuan T."/>
            <person name="Jiang B."/>
            <person name="Yang W."/>
            <person name="Lam T.T.-Y."/>
            <person name="Chang Q."/>
            <person name="Ding S."/>
            <person name="Wang X."/>
            <person name="Zhu J."/>
            <person name="Ruan X."/>
            <person name="Zhao L."/>
            <person name="Wei J."/>
            <person name="Que T."/>
            <person name="Du C."/>
            <person name="Cheng J."/>
            <person name="Dai P."/>
            <person name="Han X."/>
            <person name="Huang E."/>
            <person name="Gao Y."/>
            <person name="Liu J."/>
            <person name="Shao H."/>
            <person name="Ye R."/>
            <person name="Li L."/>
            <person name="Wei W."/>
            <person name="Wang X."/>
            <person name="Wang C."/>
            <person name="Yang T."/>
            <person name="Huo Q."/>
            <person name="Li W."/>
            <person name="Guo W."/>
            <person name="Chen H."/>
            <person name="Zhou L."/>
            <person name="Ni X."/>
            <person name="Tian J."/>
            <person name="Zhou Y."/>
            <person name="Sheng Y."/>
            <person name="Liu T."/>
            <person name="Pan Y."/>
            <person name="Xia L."/>
            <person name="Li J."/>
            <person name="Zhao F."/>
            <person name="Cao W."/>
        </authorList>
    </citation>
    <scope>NUCLEOTIDE SEQUENCE</scope>
    <source>
        <strain evidence="1">Hyas-2018</strain>
    </source>
</reference>
<keyword evidence="2" id="KW-1185">Reference proteome</keyword>